<dbReference type="InParanoid" id="A2ECU4"/>
<reference evidence="1" key="1">
    <citation type="submission" date="2006-10" db="EMBL/GenBank/DDBJ databases">
        <authorList>
            <person name="Amadeo P."/>
            <person name="Zhao Q."/>
            <person name="Wortman J."/>
            <person name="Fraser-Liggett C."/>
            <person name="Carlton J."/>
        </authorList>
    </citation>
    <scope>NUCLEOTIDE SEQUENCE</scope>
    <source>
        <strain evidence="1">G3</strain>
    </source>
</reference>
<gene>
    <name evidence="1" type="ORF">TVAG_102380</name>
</gene>
<evidence type="ECO:0000313" key="2">
    <source>
        <dbReference type="Proteomes" id="UP000001542"/>
    </source>
</evidence>
<dbReference type="EMBL" id="DS113356">
    <property type="protein sequence ID" value="EAY09489.1"/>
    <property type="molecule type" value="Genomic_DNA"/>
</dbReference>
<evidence type="ECO:0000313" key="1">
    <source>
        <dbReference type="EMBL" id="EAY09489.1"/>
    </source>
</evidence>
<name>A2ECU4_TRIV3</name>
<dbReference type="KEGG" id="tva:4767413"/>
<evidence type="ECO:0008006" key="3">
    <source>
        <dbReference type="Google" id="ProtNLM"/>
    </source>
</evidence>
<proteinExistence type="predicted"/>
<sequence length="189" mass="21185">MTISLWYGNISLFQNNITRNYCEYDAAFGISYSQFTRSIKYSNIDENYATYRICFVQSKPATCNSIVFTNNIVSADDSDFPEMFNCVSCSATFENCFIASNKQNDCYLFGIAGSGYTVTVSNSYIDTQEKLFPEGQQVSIGQNKDISVELHLHSIELCPTGNNIENLNKIISKLIHLHGIGESMTSLFS</sequence>
<reference evidence="1" key="2">
    <citation type="journal article" date="2007" name="Science">
        <title>Draft genome sequence of the sexually transmitted pathogen Trichomonas vaginalis.</title>
        <authorList>
            <person name="Carlton J.M."/>
            <person name="Hirt R.P."/>
            <person name="Silva J.C."/>
            <person name="Delcher A.L."/>
            <person name="Schatz M."/>
            <person name="Zhao Q."/>
            <person name="Wortman J.R."/>
            <person name="Bidwell S.L."/>
            <person name="Alsmark U.C.M."/>
            <person name="Besteiro S."/>
            <person name="Sicheritz-Ponten T."/>
            <person name="Noel C.J."/>
            <person name="Dacks J.B."/>
            <person name="Foster P.G."/>
            <person name="Simillion C."/>
            <person name="Van de Peer Y."/>
            <person name="Miranda-Saavedra D."/>
            <person name="Barton G.J."/>
            <person name="Westrop G.D."/>
            <person name="Mueller S."/>
            <person name="Dessi D."/>
            <person name="Fiori P.L."/>
            <person name="Ren Q."/>
            <person name="Paulsen I."/>
            <person name="Zhang H."/>
            <person name="Bastida-Corcuera F.D."/>
            <person name="Simoes-Barbosa A."/>
            <person name="Brown M.T."/>
            <person name="Hayes R.D."/>
            <person name="Mukherjee M."/>
            <person name="Okumura C.Y."/>
            <person name="Schneider R."/>
            <person name="Smith A.J."/>
            <person name="Vanacova S."/>
            <person name="Villalvazo M."/>
            <person name="Haas B.J."/>
            <person name="Pertea M."/>
            <person name="Feldblyum T.V."/>
            <person name="Utterback T.R."/>
            <person name="Shu C.L."/>
            <person name="Osoegawa K."/>
            <person name="de Jong P.J."/>
            <person name="Hrdy I."/>
            <person name="Horvathova L."/>
            <person name="Zubacova Z."/>
            <person name="Dolezal P."/>
            <person name="Malik S.B."/>
            <person name="Logsdon J.M. Jr."/>
            <person name="Henze K."/>
            <person name="Gupta A."/>
            <person name="Wang C.C."/>
            <person name="Dunne R.L."/>
            <person name="Upcroft J.A."/>
            <person name="Upcroft P."/>
            <person name="White O."/>
            <person name="Salzberg S.L."/>
            <person name="Tang P."/>
            <person name="Chiu C.-H."/>
            <person name="Lee Y.-S."/>
            <person name="Embley T.M."/>
            <person name="Coombs G.H."/>
            <person name="Mottram J.C."/>
            <person name="Tachezy J."/>
            <person name="Fraser-Liggett C.M."/>
            <person name="Johnson P.J."/>
        </authorList>
    </citation>
    <scope>NUCLEOTIDE SEQUENCE [LARGE SCALE GENOMIC DNA]</scope>
    <source>
        <strain evidence="1">G3</strain>
    </source>
</reference>
<accession>A2ECU4</accession>
<keyword evidence="2" id="KW-1185">Reference proteome</keyword>
<protein>
    <recommendedName>
        <fullName evidence="3">Right handed beta helix domain-containing protein</fullName>
    </recommendedName>
</protein>
<dbReference type="VEuPathDB" id="TrichDB:TVAGG3_0563960"/>
<dbReference type="AlphaFoldDB" id="A2ECU4"/>
<organism evidence="1 2">
    <name type="scientific">Trichomonas vaginalis (strain ATCC PRA-98 / G3)</name>
    <dbReference type="NCBI Taxonomy" id="412133"/>
    <lineage>
        <taxon>Eukaryota</taxon>
        <taxon>Metamonada</taxon>
        <taxon>Parabasalia</taxon>
        <taxon>Trichomonadida</taxon>
        <taxon>Trichomonadidae</taxon>
        <taxon>Trichomonas</taxon>
    </lineage>
</organism>
<dbReference type="RefSeq" id="XP_001321712.1">
    <property type="nucleotide sequence ID" value="XM_001321677.1"/>
</dbReference>
<dbReference type="VEuPathDB" id="TrichDB:TVAG_102380"/>
<dbReference type="Proteomes" id="UP000001542">
    <property type="component" value="Unassembled WGS sequence"/>
</dbReference>